<evidence type="ECO:0000313" key="3">
    <source>
        <dbReference type="EMBL" id="KZE66172.1"/>
    </source>
</evidence>
<dbReference type="OrthoDB" id="2942906at2"/>
<keyword evidence="4" id="KW-1185">Reference proteome</keyword>
<evidence type="ECO:0000256" key="1">
    <source>
        <dbReference type="SAM" id="Coils"/>
    </source>
</evidence>
<accession>A0A165NIA3</accession>
<dbReference type="RefSeq" id="WP_066241641.1">
    <property type="nucleotide sequence ID" value="NZ_LRFC01000023.1"/>
</dbReference>
<feature type="coiled-coil region" evidence="1">
    <location>
        <begin position="26"/>
        <end position="75"/>
    </location>
</feature>
<feature type="transmembrane region" description="Helical" evidence="2">
    <location>
        <begin position="6"/>
        <end position="25"/>
    </location>
</feature>
<organism evidence="3 4">
    <name type="scientific">Fictibacillus phosphorivorans</name>
    <dbReference type="NCBI Taxonomy" id="1221500"/>
    <lineage>
        <taxon>Bacteria</taxon>
        <taxon>Bacillati</taxon>
        <taxon>Bacillota</taxon>
        <taxon>Bacilli</taxon>
        <taxon>Bacillales</taxon>
        <taxon>Fictibacillaceae</taxon>
        <taxon>Fictibacillus</taxon>
    </lineage>
</organism>
<comment type="caution">
    <text evidence="3">The sequence shown here is derived from an EMBL/GenBank/DDBJ whole genome shotgun (WGS) entry which is preliminary data.</text>
</comment>
<protein>
    <submittedName>
        <fullName evidence="3">Uncharacterized protein</fullName>
    </submittedName>
</protein>
<dbReference type="EMBL" id="LRFC01000023">
    <property type="protein sequence ID" value="KZE66172.1"/>
    <property type="molecule type" value="Genomic_DNA"/>
</dbReference>
<dbReference type="AlphaFoldDB" id="A0A165NIA3"/>
<keyword evidence="2" id="KW-0812">Transmembrane</keyword>
<gene>
    <name evidence="3" type="ORF">AWM68_07300</name>
</gene>
<keyword evidence="2" id="KW-0472">Membrane</keyword>
<reference evidence="4" key="1">
    <citation type="submission" date="2016-01" db="EMBL/GenBank/DDBJ databases">
        <title>Draft genome of Chromobacterium sp. F49.</title>
        <authorList>
            <person name="Hong K.W."/>
        </authorList>
    </citation>
    <scope>NUCLEOTIDE SEQUENCE [LARGE SCALE GENOMIC DNA]</scope>
    <source>
        <strain evidence="4">P7IIIA</strain>
    </source>
</reference>
<keyword evidence="2" id="KW-1133">Transmembrane helix</keyword>
<evidence type="ECO:0000256" key="2">
    <source>
        <dbReference type="SAM" id="Phobius"/>
    </source>
</evidence>
<dbReference type="Proteomes" id="UP000076567">
    <property type="component" value="Unassembled WGS sequence"/>
</dbReference>
<name>A0A165NIA3_9BACL</name>
<evidence type="ECO:0000313" key="4">
    <source>
        <dbReference type="Proteomes" id="UP000076567"/>
    </source>
</evidence>
<proteinExistence type="predicted"/>
<keyword evidence="1" id="KW-0175">Coiled coil</keyword>
<sequence>MDLLKSIITNAAFLAVFTLIVTYLFNRGLQKQKSQFDDQLQKQKGEIDKEIEILKNVLQLELSNEQEKLNQKRNVYINLINTMAVFIGMRIPENKRIEYQENFLKAYDVAWLWASDDVLQALSRYLQYKIEINHLVGQKLPIEEVNRVYSLEKEYFSECVLAIRKDIGFKDTILNKDHYKFIIF</sequence>